<keyword evidence="2" id="KW-1185">Reference proteome</keyword>
<sequence length="156" mass="18276">MFAKQATLNMSSLSRRRTVLVPHQGPFQETMEIWQKEWEVGETRRIIFNIIPNVKTRPIPWRREEIIFFFTGHGPFGAYLKRFNLASSPYCSCGGVGSSLHYDTECLLPESWHFKRTEPQLENLWFQRVAANQLSKNKIFNTIRFIHTNGKLFAPD</sequence>
<dbReference type="AlphaFoldDB" id="A0A4Y2K214"/>
<gene>
    <name evidence="1" type="ORF">AVEN_79651_1</name>
</gene>
<name>A0A4Y2K214_ARAVE</name>
<proteinExistence type="predicted"/>
<evidence type="ECO:0000313" key="1">
    <source>
        <dbReference type="EMBL" id="GBM96723.1"/>
    </source>
</evidence>
<reference evidence="1 2" key="1">
    <citation type="journal article" date="2019" name="Sci. Rep.">
        <title>Orb-weaving spider Araneus ventricosus genome elucidates the spidroin gene catalogue.</title>
        <authorList>
            <person name="Kono N."/>
            <person name="Nakamura H."/>
            <person name="Ohtoshi R."/>
            <person name="Moran D.A.P."/>
            <person name="Shinohara A."/>
            <person name="Yoshida Y."/>
            <person name="Fujiwara M."/>
            <person name="Mori M."/>
            <person name="Tomita M."/>
            <person name="Arakawa K."/>
        </authorList>
    </citation>
    <scope>NUCLEOTIDE SEQUENCE [LARGE SCALE GENOMIC DNA]</scope>
</reference>
<protein>
    <submittedName>
        <fullName evidence="1">Uncharacterized protein</fullName>
    </submittedName>
</protein>
<organism evidence="1 2">
    <name type="scientific">Araneus ventricosus</name>
    <name type="common">Orbweaver spider</name>
    <name type="synonym">Epeira ventricosa</name>
    <dbReference type="NCBI Taxonomy" id="182803"/>
    <lineage>
        <taxon>Eukaryota</taxon>
        <taxon>Metazoa</taxon>
        <taxon>Ecdysozoa</taxon>
        <taxon>Arthropoda</taxon>
        <taxon>Chelicerata</taxon>
        <taxon>Arachnida</taxon>
        <taxon>Araneae</taxon>
        <taxon>Araneomorphae</taxon>
        <taxon>Entelegynae</taxon>
        <taxon>Araneoidea</taxon>
        <taxon>Araneidae</taxon>
        <taxon>Araneus</taxon>
    </lineage>
</organism>
<dbReference type="EMBL" id="BGPR01004170">
    <property type="protein sequence ID" value="GBM96723.1"/>
    <property type="molecule type" value="Genomic_DNA"/>
</dbReference>
<accession>A0A4Y2K214</accession>
<comment type="caution">
    <text evidence="1">The sequence shown here is derived from an EMBL/GenBank/DDBJ whole genome shotgun (WGS) entry which is preliminary data.</text>
</comment>
<dbReference type="Proteomes" id="UP000499080">
    <property type="component" value="Unassembled WGS sequence"/>
</dbReference>
<evidence type="ECO:0000313" key="2">
    <source>
        <dbReference type="Proteomes" id="UP000499080"/>
    </source>
</evidence>